<evidence type="ECO:0000313" key="8">
    <source>
        <dbReference type="Proteomes" id="UP000799423"/>
    </source>
</evidence>
<comment type="function">
    <text evidence="5">Component of the mitochondrial ribosome (mitoribosome), a dedicated translation machinery responsible for the synthesis of mitochondrial genome-encoded proteins, including at least some of the essential transmembrane subunits of the mitochondrial respiratory chain. The mitoribosomes are attached to the mitochondrial inner membrane and translation products are cotranslationally integrated into the membrane.</text>
</comment>
<comment type="similarity">
    <text evidence="1">Belongs to the bacterial ribosomal protein bL28 family.</text>
</comment>
<keyword evidence="8" id="KW-1185">Reference proteome</keyword>
<dbReference type="GO" id="GO:0005762">
    <property type="term" value="C:mitochondrial large ribosomal subunit"/>
    <property type="evidence" value="ECO:0007669"/>
    <property type="project" value="TreeGrafter"/>
</dbReference>
<evidence type="ECO:0000256" key="6">
    <source>
        <dbReference type="SAM" id="MobiDB-lite"/>
    </source>
</evidence>
<dbReference type="InterPro" id="IPR037147">
    <property type="entry name" value="Ribosomal_bL28_sf"/>
</dbReference>
<accession>A0A6A7AXM1</accession>
<keyword evidence="3" id="KW-0687">Ribonucleoprotein</keyword>
<evidence type="ECO:0000313" key="7">
    <source>
        <dbReference type="EMBL" id="KAF2847117.1"/>
    </source>
</evidence>
<dbReference type="FunFam" id="2.30.170.40:FF:000003">
    <property type="entry name" value="54S ribosomal protein L24"/>
    <property type="match status" value="1"/>
</dbReference>
<evidence type="ECO:0000256" key="5">
    <source>
        <dbReference type="ARBA" id="ARBA00037226"/>
    </source>
</evidence>
<name>A0A6A7AXM1_9PLEO</name>
<feature type="compositionally biased region" description="Basic and acidic residues" evidence="6">
    <location>
        <begin position="471"/>
        <end position="482"/>
    </location>
</feature>
<gene>
    <name evidence="7" type="ORF">T440DRAFT_471233</name>
</gene>
<sequence length="482" mass="54648">MPPRYQLLTTRISVHRLAIRTAQSSQRTYATESDLPEPVVKNPIQRRKGGDLGSHLPKHIIPQNVYIPAYPYGDYQLYKQANKGLYADQMIQFGNNVSRKTETKTRRVWKPNVLSKSLYSIALKKKIKLRVTANVLKTIDREGGLDEYLLKDSQHRIKELGPLGWALRWTLMQTPEVIARLRADAAALGVDQATIDKQWPSPKMVKEQREAPGAVSFDYNNDVFAETEGKEMWDPEDSRSDGNKHFSRLEKEAAADAAREYNRAVIAAKRYLERRRVESIEAGIKLAYIRAKEREEATTKSKTELVEKLNAFTDQELKDLKLRLKLPAKIGETQLRKIAYNQRRRQLISEAGGYEAWKEARQAEWKASNMHVPENPDVETLKAEYAKQLEEAETAATNQSLSAERREYLVEQMNKADRAIRANMAGGIPDYITATLQEKFPLESRDATNGNDLSGLTQGEGADAWGAVLDASKKPEGKQPNL</sequence>
<feature type="region of interest" description="Disordered" evidence="6">
    <location>
        <begin position="443"/>
        <end position="482"/>
    </location>
</feature>
<keyword evidence="2 7" id="KW-0689">Ribosomal protein</keyword>
<dbReference type="InterPro" id="IPR026569">
    <property type="entry name" value="Ribosomal_bL28"/>
</dbReference>
<dbReference type="PANTHER" id="PTHR13528:SF2">
    <property type="entry name" value="LARGE RIBOSOMAL SUBUNIT PROTEIN BL28M"/>
    <property type="match status" value="1"/>
</dbReference>
<feature type="compositionally biased region" description="Polar residues" evidence="6">
    <location>
        <begin position="447"/>
        <end position="457"/>
    </location>
</feature>
<dbReference type="Pfam" id="PF00830">
    <property type="entry name" value="Ribosomal_L28"/>
    <property type="match status" value="1"/>
</dbReference>
<dbReference type="EMBL" id="MU006328">
    <property type="protein sequence ID" value="KAF2847117.1"/>
    <property type="molecule type" value="Genomic_DNA"/>
</dbReference>
<organism evidence="7 8">
    <name type="scientific">Plenodomus tracheiphilus IPT5</name>
    <dbReference type="NCBI Taxonomy" id="1408161"/>
    <lineage>
        <taxon>Eukaryota</taxon>
        <taxon>Fungi</taxon>
        <taxon>Dikarya</taxon>
        <taxon>Ascomycota</taxon>
        <taxon>Pezizomycotina</taxon>
        <taxon>Dothideomycetes</taxon>
        <taxon>Pleosporomycetidae</taxon>
        <taxon>Pleosporales</taxon>
        <taxon>Pleosporineae</taxon>
        <taxon>Leptosphaeriaceae</taxon>
        <taxon>Plenodomus</taxon>
    </lineage>
</organism>
<dbReference type="Gene3D" id="2.30.170.40">
    <property type="entry name" value="Ribosomal protein L28/L24"/>
    <property type="match status" value="1"/>
</dbReference>
<evidence type="ECO:0000256" key="2">
    <source>
        <dbReference type="ARBA" id="ARBA00022980"/>
    </source>
</evidence>
<dbReference type="InterPro" id="IPR034704">
    <property type="entry name" value="Ribosomal_bL28/bL31-like_sf"/>
</dbReference>
<dbReference type="GO" id="GO:0003735">
    <property type="term" value="F:structural constituent of ribosome"/>
    <property type="evidence" value="ECO:0007669"/>
    <property type="project" value="InterPro"/>
</dbReference>
<proteinExistence type="inferred from homology"/>
<evidence type="ECO:0000256" key="4">
    <source>
        <dbReference type="ARBA" id="ARBA00035269"/>
    </source>
</evidence>
<reference evidence="7" key="1">
    <citation type="submission" date="2020-01" db="EMBL/GenBank/DDBJ databases">
        <authorList>
            <consortium name="DOE Joint Genome Institute"/>
            <person name="Haridas S."/>
            <person name="Albert R."/>
            <person name="Binder M."/>
            <person name="Bloem J."/>
            <person name="Labutti K."/>
            <person name="Salamov A."/>
            <person name="Andreopoulos B."/>
            <person name="Baker S.E."/>
            <person name="Barry K."/>
            <person name="Bills G."/>
            <person name="Bluhm B.H."/>
            <person name="Cannon C."/>
            <person name="Castanera R."/>
            <person name="Culley D.E."/>
            <person name="Daum C."/>
            <person name="Ezra D."/>
            <person name="Gonzalez J.B."/>
            <person name="Henrissat B."/>
            <person name="Kuo A."/>
            <person name="Liang C."/>
            <person name="Lipzen A."/>
            <person name="Lutzoni F."/>
            <person name="Magnuson J."/>
            <person name="Mondo S."/>
            <person name="Nolan M."/>
            <person name="Ohm R."/>
            <person name="Pangilinan J."/>
            <person name="Park H.-J."/>
            <person name="Ramirez L."/>
            <person name="Alfaro M."/>
            <person name="Sun H."/>
            <person name="Tritt A."/>
            <person name="Yoshinaga Y."/>
            <person name="Zwiers L.-H."/>
            <person name="Turgeon B.G."/>
            <person name="Goodwin S.B."/>
            <person name="Spatafora J.W."/>
            <person name="Crous P.W."/>
            <person name="Grigoriev I.V."/>
        </authorList>
    </citation>
    <scope>NUCLEOTIDE SEQUENCE</scope>
    <source>
        <strain evidence="7">IPT5</strain>
    </source>
</reference>
<dbReference type="Proteomes" id="UP000799423">
    <property type="component" value="Unassembled WGS sequence"/>
</dbReference>
<dbReference type="OrthoDB" id="361870at2759"/>
<dbReference type="SUPFAM" id="SSF143800">
    <property type="entry name" value="L28p-like"/>
    <property type="match status" value="1"/>
</dbReference>
<dbReference type="AlphaFoldDB" id="A0A6A7AXM1"/>
<protein>
    <recommendedName>
        <fullName evidence="4">Large ribosomal subunit protein bL28m</fullName>
    </recommendedName>
</protein>
<evidence type="ECO:0000256" key="1">
    <source>
        <dbReference type="ARBA" id="ARBA00008760"/>
    </source>
</evidence>
<dbReference type="PANTHER" id="PTHR13528">
    <property type="entry name" value="39S RIBOSOMAL PROTEIN L28, MITOCHONDRIAL"/>
    <property type="match status" value="1"/>
</dbReference>
<evidence type="ECO:0000256" key="3">
    <source>
        <dbReference type="ARBA" id="ARBA00023274"/>
    </source>
</evidence>